<comment type="caution">
    <text evidence="1">The sequence shown here is derived from an EMBL/GenBank/DDBJ whole genome shotgun (WGS) entry which is preliminary data.</text>
</comment>
<evidence type="ECO:0000313" key="1">
    <source>
        <dbReference type="EMBL" id="GBM73660.1"/>
    </source>
</evidence>
<gene>
    <name evidence="1" type="ORF">AVEN_133833_1</name>
</gene>
<keyword evidence="2" id="KW-1185">Reference proteome</keyword>
<organism evidence="1 2">
    <name type="scientific">Araneus ventricosus</name>
    <name type="common">Orbweaver spider</name>
    <name type="synonym">Epeira ventricosa</name>
    <dbReference type="NCBI Taxonomy" id="182803"/>
    <lineage>
        <taxon>Eukaryota</taxon>
        <taxon>Metazoa</taxon>
        <taxon>Ecdysozoa</taxon>
        <taxon>Arthropoda</taxon>
        <taxon>Chelicerata</taxon>
        <taxon>Arachnida</taxon>
        <taxon>Araneae</taxon>
        <taxon>Araneomorphae</taxon>
        <taxon>Entelegynae</taxon>
        <taxon>Araneoidea</taxon>
        <taxon>Araneidae</taxon>
        <taxon>Araneus</taxon>
    </lineage>
</organism>
<proteinExistence type="predicted"/>
<accession>A0A4Y2I851</accession>
<reference evidence="1 2" key="1">
    <citation type="journal article" date="2019" name="Sci. Rep.">
        <title>Orb-weaving spider Araneus ventricosus genome elucidates the spidroin gene catalogue.</title>
        <authorList>
            <person name="Kono N."/>
            <person name="Nakamura H."/>
            <person name="Ohtoshi R."/>
            <person name="Moran D.A.P."/>
            <person name="Shinohara A."/>
            <person name="Yoshida Y."/>
            <person name="Fujiwara M."/>
            <person name="Mori M."/>
            <person name="Tomita M."/>
            <person name="Arakawa K."/>
        </authorList>
    </citation>
    <scope>NUCLEOTIDE SEQUENCE [LARGE SCALE GENOMIC DNA]</scope>
</reference>
<sequence>MTRYIHSPRLKARLVARYMEGLQWHCTRWRQFRRTVFVCWNMRSVLLLRAFSVHSCANTEKLHLVICSMYQKLDECMYLVMYHPSLYVVYLGENSPLNSDESFRLTLYYNSPNSRR</sequence>
<evidence type="ECO:0000313" key="2">
    <source>
        <dbReference type="Proteomes" id="UP000499080"/>
    </source>
</evidence>
<dbReference type="Proteomes" id="UP000499080">
    <property type="component" value="Unassembled WGS sequence"/>
</dbReference>
<dbReference type="EMBL" id="BGPR01002452">
    <property type="protein sequence ID" value="GBM73660.1"/>
    <property type="molecule type" value="Genomic_DNA"/>
</dbReference>
<protein>
    <submittedName>
        <fullName evidence="1">Uncharacterized protein</fullName>
    </submittedName>
</protein>
<dbReference type="AlphaFoldDB" id="A0A4Y2I851"/>
<name>A0A4Y2I851_ARAVE</name>